<gene>
    <name evidence="17" type="primary">LOC103269766</name>
</gene>
<dbReference type="Pfam" id="PF00129">
    <property type="entry name" value="MHC_I"/>
    <property type="match status" value="1"/>
</dbReference>
<dbReference type="AlphaFoldDB" id="A0A3Q0EFQ2"/>
<dbReference type="GO" id="GO:0002474">
    <property type="term" value="P:antigen processing and presentation of peptide antigen via MHC class I"/>
    <property type="evidence" value="ECO:0007669"/>
    <property type="project" value="UniProtKB-KW"/>
</dbReference>
<evidence type="ECO:0000259" key="15">
    <source>
        <dbReference type="PROSITE" id="PS50835"/>
    </source>
</evidence>
<dbReference type="InterPro" id="IPR013783">
    <property type="entry name" value="Ig-like_fold"/>
</dbReference>
<evidence type="ECO:0000256" key="5">
    <source>
        <dbReference type="ARBA" id="ARBA00022692"/>
    </source>
</evidence>
<evidence type="ECO:0000256" key="12">
    <source>
        <dbReference type="ARBA" id="ARBA00037817"/>
    </source>
</evidence>
<sequence length="353" mass="41394">MFWLKESRKRRTSGKLMVFLFPLIIVFMMKHTSARMHSLRYFRLGVSDPGHGVPEFISVGYVDSHPITTYDSVTRQKEPRAPWMVEHLAPDHWERYTQLLRGWQQAFQVELRHLQRLHNHSGFHTYQRMIGCELLEDGSTTGFLQYAYDGQDFIIFNKDTLSWMAVDNVAHITKRTWEANQHELQYQKNWLEEECIAWLKRFLEYGKETLQRTEPPLVRVNRKEIFPGITTLFCRAYGFYPPEISMLWMKNGEELVQEMDYGDILPSGDGTYQTWVSVEQDPESSDLYSCHVKHCDLHMVHQVPQESETISLLMKAASISIVLAIVLAVAGVLAWRRWPREQNGIIYLPAPER</sequence>
<evidence type="ECO:0000256" key="13">
    <source>
        <dbReference type="RuleBase" id="RU004439"/>
    </source>
</evidence>
<dbReference type="PANTHER" id="PTHR16675:SF242">
    <property type="entry name" value="MAJOR HISTOCOMPATIBILITY COMPLEX CLASS I-RELATED GENE PROTEIN"/>
    <property type="match status" value="1"/>
</dbReference>
<dbReference type="GO" id="GO:0002709">
    <property type="term" value="P:regulation of T cell mediated immunity"/>
    <property type="evidence" value="ECO:0007669"/>
    <property type="project" value="UniProtKB-ARBA"/>
</dbReference>
<dbReference type="InterPro" id="IPR011161">
    <property type="entry name" value="MHC_I-like_Ag-recog"/>
</dbReference>
<dbReference type="GO" id="GO:0005789">
    <property type="term" value="C:endoplasmic reticulum membrane"/>
    <property type="evidence" value="ECO:0007669"/>
    <property type="project" value="UniProtKB-SubCell"/>
</dbReference>
<accession>A0A3Q0EFQ2</accession>
<name>A0A3Q0EFQ2_CARSF</name>
<keyword evidence="9 14" id="KW-0472">Membrane</keyword>
<dbReference type="PROSITE" id="PS50835">
    <property type="entry name" value="IG_LIKE"/>
    <property type="match status" value="1"/>
</dbReference>
<dbReference type="GO" id="GO:0030881">
    <property type="term" value="F:beta-2-microglobulin binding"/>
    <property type="evidence" value="ECO:0007669"/>
    <property type="project" value="UniProtKB-ARBA"/>
</dbReference>
<comment type="subcellular location">
    <subcellularLocation>
        <location evidence="2">Early endosome membrane</location>
        <topology evidence="2">Single-pass type I membrane protein</topology>
    </subcellularLocation>
    <subcellularLocation>
        <location evidence="1">Endoplasmic reticulum membrane</location>
        <topology evidence="1">Single-pass type I membrane protein</topology>
    </subcellularLocation>
    <subcellularLocation>
        <location evidence="3">Golgi apparatus membrane</location>
        <topology evidence="3">Single-pass type I membrane protein</topology>
    </subcellularLocation>
    <subcellularLocation>
        <location evidence="12">Late endosome membrane</location>
        <topology evidence="12">Single-pass type I membrane protein</topology>
    </subcellularLocation>
</comment>
<dbReference type="GO" id="GO:0009897">
    <property type="term" value="C:external side of plasma membrane"/>
    <property type="evidence" value="ECO:0007669"/>
    <property type="project" value="TreeGrafter"/>
</dbReference>
<dbReference type="PRINTS" id="PR01638">
    <property type="entry name" value="MHCCLASSI"/>
</dbReference>
<dbReference type="CDD" id="cd07698">
    <property type="entry name" value="IgC1_MHC_I_alpha3"/>
    <property type="match status" value="1"/>
</dbReference>
<evidence type="ECO:0000313" key="17">
    <source>
        <dbReference type="RefSeq" id="XP_021572903.1"/>
    </source>
</evidence>
<evidence type="ECO:0000256" key="6">
    <source>
        <dbReference type="ARBA" id="ARBA00022729"/>
    </source>
</evidence>
<evidence type="ECO:0000256" key="4">
    <source>
        <dbReference type="ARBA" id="ARBA00022451"/>
    </source>
</evidence>
<reference evidence="17" key="1">
    <citation type="submission" date="2025-08" db="UniProtKB">
        <authorList>
            <consortium name="RefSeq"/>
        </authorList>
    </citation>
    <scope>IDENTIFICATION</scope>
</reference>
<dbReference type="InterPro" id="IPR003006">
    <property type="entry name" value="Ig/MHC_CS"/>
</dbReference>
<dbReference type="GO" id="GO:0042612">
    <property type="term" value="C:MHC class I protein complex"/>
    <property type="evidence" value="ECO:0007669"/>
    <property type="project" value="UniProtKB-KW"/>
</dbReference>
<keyword evidence="8 14" id="KW-1133">Transmembrane helix</keyword>
<protein>
    <submittedName>
        <fullName evidence="17">Major histocompatibility complex class I-related gene protein isoform X1</fullName>
    </submittedName>
</protein>
<evidence type="ECO:0000256" key="10">
    <source>
        <dbReference type="ARBA" id="ARBA00023157"/>
    </source>
</evidence>
<dbReference type="RefSeq" id="XP_021572903.1">
    <property type="nucleotide sequence ID" value="XM_021717228.1"/>
</dbReference>
<dbReference type="InterPro" id="IPR011162">
    <property type="entry name" value="MHC_I/II-like_Ag-recog"/>
</dbReference>
<keyword evidence="4" id="KW-0490">MHC I</keyword>
<dbReference type="InterPro" id="IPR037055">
    <property type="entry name" value="MHC_I-like_Ag-recog_sf"/>
</dbReference>
<dbReference type="Proteomes" id="UP000189704">
    <property type="component" value="Unplaced"/>
</dbReference>
<keyword evidence="6" id="KW-0732">Signal</keyword>
<dbReference type="GO" id="GO:0031901">
    <property type="term" value="C:early endosome membrane"/>
    <property type="evidence" value="ECO:0007669"/>
    <property type="project" value="UniProtKB-SubCell"/>
</dbReference>
<dbReference type="PANTHER" id="PTHR16675">
    <property type="entry name" value="MHC CLASS I-RELATED"/>
    <property type="match status" value="1"/>
</dbReference>
<dbReference type="InterPro" id="IPR003597">
    <property type="entry name" value="Ig_C1-set"/>
</dbReference>
<keyword evidence="16" id="KW-1185">Reference proteome</keyword>
<dbReference type="SUPFAM" id="SSF48726">
    <property type="entry name" value="Immunoglobulin"/>
    <property type="match status" value="1"/>
</dbReference>
<organism evidence="16 17">
    <name type="scientific">Carlito syrichta</name>
    <name type="common">Philippine tarsier</name>
    <name type="synonym">Tarsius syrichta</name>
    <dbReference type="NCBI Taxonomy" id="1868482"/>
    <lineage>
        <taxon>Eukaryota</taxon>
        <taxon>Metazoa</taxon>
        <taxon>Chordata</taxon>
        <taxon>Craniata</taxon>
        <taxon>Vertebrata</taxon>
        <taxon>Euteleostomi</taxon>
        <taxon>Mammalia</taxon>
        <taxon>Eutheria</taxon>
        <taxon>Euarchontoglires</taxon>
        <taxon>Primates</taxon>
        <taxon>Haplorrhini</taxon>
        <taxon>Tarsiiformes</taxon>
        <taxon>Tarsiidae</taxon>
        <taxon>Carlito</taxon>
    </lineage>
</organism>
<dbReference type="GO" id="GO:0006955">
    <property type="term" value="P:immune response"/>
    <property type="evidence" value="ECO:0007669"/>
    <property type="project" value="TreeGrafter"/>
</dbReference>
<dbReference type="InterPro" id="IPR001039">
    <property type="entry name" value="MHC_I_a_a1/a2"/>
</dbReference>
<dbReference type="GO" id="GO:0031902">
    <property type="term" value="C:late endosome membrane"/>
    <property type="evidence" value="ECO:0007669"/>
    <property type="project" value="UniProtKB-SubCell"/>
</dbReference>
<proteinExistence type="inferred from homology"/>
<dbReference type="SUPFAM" id="SSF54452">
    <property type="entry name" value="MHC antigen-recognition domain"/>
    <property type="match status" value="1"/>
</dbReference>
<keyword evidence="10" id="KW-1015">Disulfide bond</keyword>
<evidence type="ECO:0000256" key="11">
    <source>
        <dbReference type="ARBA" id="ARBA00023180"/>
    </source>
</evidence>
<dbReference type="GO" id="GO:0005615">
    <property type="term" value="C:extracellular space"/>
    <property type="evidence" value="ECO:0007669"/>
    <property type="project" value="TreeGrafter"/>
</dbReference>
<feature type="transmembrane region" description="Helical" evidence="14">
    <location>
        <begin position="312"/>
        <end position="335"/>
    </location>
</feature>
<dbReference type="SMART" id="SM00407">
    <property type="entry name" value="IGc1"/>
    <property type="match status" value="1"/>
</dbReference>
<dbReference type="STRING" id="1868482.ENSTSYP00000000604"/>
<dbReference type="PROSITE" id="PS00290">
    <property type="entry name" value="IG_MHC"/>
    <property type="match status" value="1"/>
</dbReference>
<feature type="domain" description="Ig-like" evidence="15">
    <location>
        <begin position="215"/>
        <end position="311"/>
    </location>
</feature>
<dbReference type="GO" id="GO:0000139">
    <property type="term" value="C:Golgi membrane"/>
    <property type="evidence" value="ECO:0007669"/>
    <property type="project" value="UniProtKB-SubCell"/>
</dbReference>
<evidence type="ECO:0000256" key="2">
    <source>
        <dbReference type="ARBA" id="ARBA00004158"/>
    </source>
</evidence>
<evidence type="ECO:0000313" key="16">
    <source>
        <dbReference type="Proteomes" id="UP000189704"/>
    </source>
</evidence>
<dbReference type="Pfam" id="PF07654">
    <property type="entry name" value="C1-set"/>
    <property type="match status" value="1"/>
</dbReference>
<keyword evidence="5 14" id="KW-0812">Transmembrane</keyword>
<dbReference type="Gene3D" id="3.30.500.10">
    <property type="entry name" value="MHC class I-like antigen recognition-like"/>
    <property type="match status" value="1"/>
</dbReference>
<evidence type="ECO:0000256" key="1">
    <source>
        <dbReference type="ARBA" id="ARBA00004115"/>
    </source>
</evidence>
<evidence type="ECO:0000256" key="14">
    <source>
        <dbReference type="SAM" id="Phobius"/>
    </source>
</evidence>
<dbReference type="InterPro" id="IPR007110">
    <property type="entry name" value="Ig-like_dom"/>
</dbReference>
<dbReference type="FunFam" id="3.30.500.10:FF:000001">
    <property type="entry name" value="H-2 class I histocompatibility antigen, alpha chain"/>
    <property type="match status" value="1"/>
</dbReference>
<evidence type="ECO:0000256" key="8">
    <source>
        <dbReference type="ARBA" id="ARBA00022989"/>
    </source>
</evidence>
<evidence type="ECO:0000256" key="3">
    <source>
        <dbReference type="ARBA" id="ARBA00004614"/>
    </source>
</evidence>
<dbReference type="FunFam" id="2.60.40.10:FF:000204">
    <property type="entry name" value="Major histocompatibility complex, class I-related protein"/>
    <property type="match status" value="1"/>
</dbReference>
<dbReference type="OrthoDB" id="8936120at2759"/>
<evidence type="ECO:0000256" key="7">
    <source>
        <dbReference type="ARBA" id="ARBA00022859"/>
    </source>
</evidence>
<comment type="similarity">
    <text evidence="13">Belongs to the MHC class I family.</text>
</comment>
<dbReference type="InterPro" id="IPR050208">
    <property type="entry name" value="MHC_class-I_related"/>
</dbReference>
<keyword evidence="11" id="KW-0325">Glycoprotein</keyword>
<dbReference type="KEGG" id="csyr:103269766"/>
<dbReference type="Gene3D" id="2.60.40.10">
    <property type="entry name" value="Immunoglobulins"/>
    <property type="match status" value="1"/>
</dbReference>
<keyword evidence="7" id="KW-0391">Immunity</keyword>
<dbReference type="GeneID" id="103269766"/>
<dbReference type="InterPro" id="IPR036179">
    <property type="entry name" value="Ig-like_dom_sf"/>
</dbReference>
<evidence type="ECO:0000256" key="9">
    <source>
        <dbReference type="ARBA" id="ARBA00023136"/>
    </source>
</evidence>